<evidence type="ECO:0000313" key="2">
    <source>
        <dbReference type="Proteomes" id="UP000193427"/>
    </source>
</evidence>
<dbReference type="RefSeq" id="WP_085751599.1">
    <property type="nucleotide sequence ID" value="NZ_BSPR01000013.1"/>
</dbReference>
<gene>
    <name evidence="1" type="ORF">A4W93_16160</name>
</gene>
<reference evidence="1 2" key="1">
    <citation type="submission" date="2016-04" db="EMBL/GenBank/DDBJ databases">
        <title>Complete genome sequence of natural rubber-degrading, novel Gram-negative bacterium, Rhizobacter gummiphilus strain NS21.</title>
        <authorList>
            <person name="Tabata M."/>
            <person name="Kasai D."/>
            <person name="Fukuda M."/>
        </authorList>
    </citation>
    <scope>NUCLEOTIDE SEQUENCE [LARGE SCALE GENOMIC DNA]</scope>
    <source>
        <strain evidence="1 2">NS21</strain>
    </source>
</reference>
<dbReference type="OrthoDB" id="9156495at2"/>
<protein>
    <submittedName>
        <fullName evidence="1">Uncharacterized protein</fullName>
    </submittedName>
</protein>
<organism evidence="1 2">
    <name type="scientific">Piscinibacter gummiphilus</name>
    <dbReference type="NCBI Taxonomy" id="946333"/>
    <lineage>
        <taxon>Bacteria</taxon>
        <taxon>Pseudomonadati</taxon>
        <taxon>Pseudomonadota</taxon>
        <taxon>Betaproteobacteria</taxon>
        <taxon>Burkholderiales</taxon>
        <taxon>Sphaerotilaceae</taxon>
        <taxon>Piscinibacter</taxon>
    </lineage>
</organism>
<name>A0A1W6LAK2_9BURK</name>
<dbReference type="AlphaFoldDB" id="A0A1W6LAK2"/>
<keyword evidence="2" id="KW-1185">Reference proteome</keyword>
<accession>A0A1W6LAK2</accession>
<dbReference type="STRING" id="946333.A4W93_16160"/>
<dbReference type="Proteomes" id="UP000193427">
    <property type="component" value="Chromosome"/>
</dbReference>
<proteinExistence type="predicted"/>
<evidence type="ECO:0000313" key="1">
    <source>
        <dbReference type="EMBL" id="ARN21309.1"/>
    </source>
</evidence>
<dbReference type="EMBL" id="CP015118">
    <property type="protein sequence ID" value="ARN21309.1"/>
    <property type="molecule type" value="Genomic_DNA"/>
</dbReference>
<dbReference type="KEGG" id="rgu:A4W93_16160"/>
<sequence>MQANPRAHCAHYMVLLGPSDAPRALLFNGECHYLAEVFDDDGMVVDQLVRCSTVCPKPADLMFDDVRPAPAAVNPDAVRCFALG</sequence>